<gene>
    <name evidence="11" type="ORF">LECACI_7A009043</name>
</gene>
<keyword evidence="7" id="KW-0539">Nucleus</keyword>
<dbReference type="SUPFAM" id="SSF117289">
    <property type="entry name" value="Nucleoporin domain"/>
    <property type="match status" value="1"/>
</dbReference>
<dbReference type="PANTHER" id="PTHR13405">
    <property type="entry name" value="NUCLEAR PORE COMPLEX PROTEIN NUP133"/>
    <property type="match status" value="1"/>
</dbReference>
<feature type="compositionally biased region" description="Polar residues" evidence="8">
    <location>
        <begin position="27"/>
        <end position="36"/>
    </location>
</feature>
<dbReference type="Proteomes" id="UP001296104">
    <property type="component" value="Unassembled WGS sequence"/>
</dbReference>
<accession>A0AAI8Z706</accession>
<dbReference type="InterPro" id="IPR014908">
    <property type="entry name" value="Nucleoporin_Nup133/Nup155_N"/>
</dbReference>
<evidence type="ECO:0000256" key="3">
    <source>
        <dbReference type="ARBA" id="ARBA00022448"/>
    </source>
</evidence>
<evidence type="ECO:0000313" key="12">
    <source>
        <dbReference type="Proteomes" id="UP001296104"/>
    </source>
</evidence>
<comment type="subcellular location">
    <subcellularLocation>
        <location evidence="1">Nucleus envelope</location>
    </subcellularLocation>
</comment>
<dbReference type="GO" id="GO:0017056">
    <property type="term" value="F:structural constituent of nuclear pore"/>
    <property type="evidence" value="ECO:0007669"/>
    <property type="project" value="InterPro"/>
</dbReference>
<keyword evidence="5" id="KW-0653">Protein transport</keyword>
<proteinExistence type="inferred from homology"/>
<dbReference type="InterPro" id="IPR037624">
    <property type="entry name" value="Nup133-like"/>
</dbReference>
<dbReference type="Pfam" id="PF03177">
    <property type="entry name" value="Nucleoporin_C"/>
    <property type="match status" value="1"/>
</dbReference>
<reference evidence="11" key="1">
    <citation type="submission" date="2023-11" db="EMBL/GenBank/DDBJ databases">
        <authorList>
            <person name="Alioto T."/>
            <person name="Alioto T."/>
            <person name="Gomez Garrido J."/>
        </authorList>
    </citation>
    <scope>NUCLEOTIDE SEQUENCE</scope>
</reference>
<organism evidence="11 12">
    <name type="scientific">Lecanosticta acicola</name>
    <dbReference type="NCBI Taxonomy" id="111012"/>
    <lineage>
        <taxon>Eukaryota</taxon>
        <taxon>Fungi</taxon>
        <taxon>Dikarya</taxon>
        <taxon>Ascomycota</taxon>
        <taxon>Pezizomycotina</taxon>
        <taxon>Dothideomycetes</taxon>
        <taxon>Dothideomycetidae</taxon>
        <taxon>Mycosphaerellales</taxon>
        <taxon>Mycosphaerellaceae</taxon>
        <taxon>Lecanosticta</taxon>
    </lineage>
</organism>
<evidence type="ECO:0000256" key="7">
    <source>
        <dbReference type="ARBA" id="ARBA00023242"/>
    </source>
</evidence>
<dbReference type="EMBL" id="CAVMBE010000096">
    <property type="protein sequence ID" value="CAK4033885.1"/>
    <property type="molecule type" value="Genomic_DNA"/>
</dbReference>
<feature type="domain" description="Nucleoporin Nup133/Nup155-like N-terminal" evidence="10">
    <location>
        <begin position="125"/>
        <end position="556"/>
    </location>
</feature>
<evidence type="ECO:0000259" key="10">
    <source>
        <dbReference type="Pfam" id="PF08801"/>
    </source>
</evidence>
<dbReference type="Pfam" id="PF08801">
    <property type="entry name" value="Nucleoporin_N"/>
    <property type="match status" value="1"/>
</dbReference>
<evidence type="ECO:0000256" key="4">
    <source>
        <dbReference type="ARBA" id="ARBA00022816"/>
    </source>
</evidence>
<feature type="compositionally biased region" description="Basic and acidic residues" evidence="8">
    <location>
        <begin position="46"/>
        <end position="59"/>
    </location>
</feature>
<evidence type="ECO:0000256" key="5">
    <source>
        <dbReference type="ARBA" id="ARBA00022927"/>
    </source>
</evidence>
<dbReference type="InterPro" id="IPR015943">
    <property type="entry name" value="WD40/YVTN_repeat-like_dom_sf"/>
</dbReference>
<protein>
    <submittedName>
        <fullName evidence="11">Nuclear pore complex subunit Nup133</fullName>
    </submittedName>
</protein>
<evidence type="ECO:0000259" key="9">
    <source>
        <dbReference type="Pfam" id="PF03177"/>
    </source>
</evidence>
<dbReference type="GO" id="GO:0016973">
    <property type="term" value="P:poly(A)+ mRNA export from nucleus"/>
    <property type="evidence" value="ECO:0007669"/>
    <property type="project" value="TreeGrafter"/>
</dbReference>
<dbReference type="Gene3D" id="1.20.58.1380">
    <property type="match status" value="1"/>
</dbReference>
<keyword evidence="3" id="KW-0813">Transport</keyword>
<evidence type="ECO:0000256" key="6">
    <source>
        <dbReference type="ARBA" id="ARBA00023010"/>
    </source>
</evidence>
<evidence type="ECO:0000256" key="1">
    <source>
        <dbReference type="ARBA" id="ARBA00004259"/>
    </source>
</evidence>
<feature type="region of interest" description="Disordered" evidence="8">
    <location>
        <begin position="1"/>
        <end position="91"/>
    </location>
</feature>
<dbReference type="GO" id="GO:0031080">
    <property type="term" value="C:nuclear pore outer ring"/>
    <property type="evidence" value="ECO:0007669"/>
    <property type="project" value="TreeGrafter"/>
</dbReference>
<sequence>MSNSQTPDPGTERRTTRSTAGKRRQTQLENDGTQSAHRPKRRKNNAVKEDTFKPRDSTEHVPATSQPAETETVPVVNGSKHPPQENGSVRASTASFRNAPHHDAHMVHRPKRAMRGDGATTLAHNQCYNIKILPSTPKELREPGLKYRGSIGIHNNALAVTHQHAIVWDYTAHLAATSPRKFDMPFPCKASDPLPFGALVSNGASTTDLGLLFVSATTGKVVFYDSIDRAASLGLFQDRKTGVEGSIGNFSGETVVDLVPADHAGFVVVLSSGRLVQLTLRDTTGKVKISSQFLRTTEPNAGFFGRFWDAGFRKDLSAIHTRPLNAKGQLQAMAVTEKGELLFWDMDWTCRSGFRSSIDCKDMLQNELRSQEYTEMAGRLGNFAVLDVAISNKQSSFDSKALAAVGADTAMGLLLLLRIGTPDMHTYTIADISLEDDAVSPVKFKRFLQLSAYENSGDIRYQRKPRLLLPKPGHTIFVVFEDATILVAADASQHPSAAENNPAAAQFDLTVVPETFEQAIKLRRDRNLAFSSTWEEAAKGSHAQAVAFVEGAGLVRITAADVNRLEERQISPKTRIEQAVFHGCMQADNIIDFSRPRDSEYSIEDVEEAALAVSQEILRAETPYTNFISQNPANVEDALAKKAKALKALVDYVRQNYPAMSRATMWRLLWDAERVAAAKQLWVVHEEQIEEVIKREGKRKATLLDEVCSWFSEEQQEESFASRKELKELLPVPRFFVGGLHRLDQLLHFTCALLKDLQKDKEKSPTTILRLAYEANDVWARCLDSAFDFRLEHSADYGILAELVEDGVLIDSAEYVDLPEFWTSTETLIKSTVSIAELSRHFATSYYDPNTMPNASESAQDIAMLTPKLVELFCLQARECVNWHASRHSQKEQVKAKELQRKFDGQRYDLCRALADVGQSDPGMKIAEKYRDMHTLSDMVIAEEQYFFESLRETAQDAAIAEIQKSQSELEARIRKYFDRYGSSWSDTFFDKLFVVNGVGESLDEAQMRWRKPLTKYLRAHPSRYKICWINDITSEGDFAHAAEVLEQSAEQQESRLWAKKVELSMSKLALLAAEEGGESIGTSKLAFGAKKRRTSPEDELTIVAIQEKVYKHFQPELRGMIDRMAEMNHCMENYGSHVSEYRTLRGLLENDLQLLLAHIALDIDKLIDVLTLMDMRPMEHPDNLQFSEFFLALQALEAAAAGMPPNRFEMLLQLIWKRCYIYDDWAEVKLAKEKSDTERRSRLRRTAAWQTLYYAMDSDYFEQPGRHVRMLTPSECLGSACLPQDLSYRFPNEELLDPILQDCKIQDEFLQSYVADRNLDEVVEECQRDVRSILETDAEERAMILQQEREFEQASVDEDAADGFVNGLLSRADKVLHGSNGHLSMNGISKKDYADHFAGGEEEDDMEESDAGLME</sequence>
<keyword evidence="4" id="KW-0509">mRNA transport</keyword>
<evidence type="ECO:0000256" key="2">
    <source>
        <dbReference type="ARBA" id="ARBA00005569"/>
    </source>
</evidence>
<dbReference type="GO" id="GO:0000972">
    <property type="term" value="P:transcription-dependent tethering of RNA polymerase II gene DNA at nuclear periphery"/>
    <property type="evidence" value="ECO:0007669"/>
    <property type="project" value="TreeGrafter"/>
</dbReference>
<dbReference type="GO" id="GO:0006606">
    <property type="term" value="P:protein import into nucleus"/>
    <property type="evidence" value="ECO:0007669"/>
    <property type="project" value="TreeGrafter"/>
</dbReference>
<dbReference type="PANTHER" id="PTHR13405:SF11">
    <property type="entry name" value="NUCLEAR PORE COMPLEX PROTEIN NUP133"/>
    <property type="match status" value="1"/>
</dbReference>
<comment type="similarity">
    <text evidence="2">Belongs to the nucleoporin Nup133 family.</text>
</comment>
<name>A0AAI8Z706_9PEZI</name>
<dbReference type="InterPro" id="IPR007187">
    <property type="entry name" value="Nucleoporin_Nup133/Nup155_C"/>
</dbReference>
<dbReference type="Gene3D" id="2.130.10.10">
    <property type="entry name" value="YVTN repeat-like/Quinoprotein amine dehydrogenase"/>
    <property type="match status" value="1"/>
</dbReference>
<keyword evidence="6" id="KW-0811">Translocation</keyword>
<keyword evidence="12" id="KW-1185">Reference proteome</keyword>
<evidence type="ECO:0000256" key="8">
    <source>
        <dbReference type="SAM" id="MobiDB-lite"/>
    </source>
</evidence>
<feature type="domain" description="Nucleoporin Nup133/Nup155-like C-terminal" evidence="9">
    <location>
        <begin position="668"/>
        <end position="1324"/>
    </location>
</feature>
<comment type="caution">
    <text evidence="11">The sequence shown here is derived from an EMBL/GenBank/DDBJ whole genome shotgun (WGS) entry which is preliminary data.</text>
</comment>
<evidence type="ECO:0000313" key="11">
    <source>
        <dbReference type="EMBL" id="CAK4033885.1"/>
    </source>
</evidence>